<feature type="transmembrane region" description="Helical" evidence="1">
    <location>
        <begin position="7"/>
        <end position="24"/>
    </location>
</feature>
<dbReference type="KEGG" id="tig:THII_2469"/>
<feature type="transmembrane region" description="Helical" evidence="1">
    <location>
        <begin position="30"/>
        <end position="52"/>
    </location>
</feature>
<evidence type="ECO:0000256" key="1">
    <source>
        <dbReference type="SAM" id="Phobius"/>
    </source>
</evidence>
<keyword evidence="1" id="KW-0472">Membrane</keyword>
<sequence length="60" mass="6982">MTIFQYISYGLLAFIALYLIYIVAISLVGLIWLVIKILFLGLLIGIIIWFLYKKGFFNSF</sequence>
<dbReference type="HOGENOM" id="CLU_2940372_0_0_6"/>
<dbReference type="EMBL" id="AP014633">
    <property type="protein sequence ID" value="BAP56766.1"/>
    <property type="molecule type" value="Genomic_DNA"/>
</dbReference>
<dbReference type="STRING" id="40754.THII_2469"/>
<keyword evidence="1" id="KW-0812">Transmembrane</keyword>
<proteinExistence type="predicted"/>
<keyword evidence="1" id="KW-1133">Transmembrane helix</keyword>
<protein>
    <submittedName>
        <fullName evidence="2">Uncharacterized protein</fullName>
    </submittedName>
</protein>
<accession>A0A090BVF5</accession>
<evidence type="ECO:0000313" key="3">
    <source>
        <dbReference type="Proteomes" id="UP000031623"/>
    </source>
</evidence>
<organism evidence="2 3">
    <name type="scientific">Thioploca ingrica</name>
    <dbReference type="NCBI Taxonomy" id="40754"/>
    <lineage>
        <taxon>Bacteria</taxon>
        <taxon>Pseudomonadati</taxon>
        <taxon>Pseudomonadota</taxon>
        <taxon>Gammaproteobacteria</taxon>
        <taxon>Thiotrichales</taxon>
        <taxon>Thiotrichaceae</taxon>
        <taxon>Thioploca</taxon>
    </lineage>
</organism>
<dbReference type="Proteomes" id="UP000031623">
    <property type="component" value="Chromosome"/>
</dbReference>
<name>A0A090BVF5_9GAMM</name>
<keyword evidence="3" id="KW-1185">Reference proteome</keyword>
<reference evidence="2 3" key="1">
    <citation type="journal article" date="2014" name="ISME J.">
        <title>Ecophysiology of Thioploca ingrica as revealed by the complete genome sequence supplemented with proteomic evidence.</title>
        <authorList>
            <person name="Kojima H."/>
            <person name="Ogura Y."/>
            <person name="Yamamoto N."/>
            <person name="Togashi T."/>
            <person name="Mori H."/>
            <person name="Watanabe T."/>
            <person name="Nemoto F."/>
            <person name="Kurokawa K."/>
            <person name="Hayashi T."/>
            <person name="Fukui M."/>
        </authorList>
    </citation>
    <scope>NUCLEOTIDE SEQUENCE [LARGE SCALE GENOMIC DNA]</scope>
</reference>
<gene>
    <name evidence="2" type="ORF">THII_2469</name>
</gene>
<evidence type="ECO:0000313" key="2">
    <source>
        <dbReference type="EMBL" id="BAP56766.1"/>
    </source>
</evidence>
<dbReference type="AlphaFoldDB" id="A0A090BVF5"/>